<dbReference type="PANTHER" id="PTHR32309">
    <property type="entry name" value="TYROSINE-PROTEIN KINASE"/>
    <property type="match status" value="1"/>
</dbReference>
<dbReference type="InterPro" id="IPR005702">
    <property type="entry name" value="Wzc-like_C"/>
</dbReference>
<dbReference type="CDD" id="cd05387">
    <property type="entry name" value="BY-kinase"/>
    <property type="match status" value="1"/>
</dbReference>
<sequence length="257" mass="28347">MNTIQTLADKTSQAGADESNLDGINIAYSQTRVHTPNSQLLKENRIISGFTPGPWLEAYRMLRTRCLQSMDAMEWKTLAITSTSGKTGNSLTAANLAISIAMELDRTALLVDANFLNPAIAKLFGIQTDTGLSDYLLHDKEISSMLINPGIDRLVVLPAGKPLFNSTEMLRSPKMVRLVNELKSRYPSRAIIFDMPPILSHDDTLGFSPYVDCVLLVVEEGRTKSDELKHAASLLKDINVLGTVFNKSTDHTIPFHD</sequence>
<evidence type="ECO:0000256" key="1">
    <source>
        <dbReference type="ARBA" id="ARBA00022741"/>
    </source>
</evidence>
<organism evidence="3 4">
    <name type="scientific">Methylomonas rivi</name>
    <dbReference type="NCBI Taxonomy" id="2952226"/>
    <lineage>
        <taxon>Bacteria</taxon>
        <taxon>Pseudomonadati</taxon>
        <taxon>Pseudomonadota</taxon>
        <taxon>Gammaproteobacteria</taxon>
        <taxon>Methylococcales</taxon>
        <taxon>Methylococcaceae</taxon>
        <taxon>Methylomonas</taxon>
    </lineage>
</organism>
<dbReference type="EMBL" id="JANIBK010000064">
    <property type="protein sequence ID" value="MCQ8129261.1"/>
    <property type="molecule type" value="Genomic_DNA"/>
</dbReference>
<evidence type="ECO:0000256" key="2">
    <source>
        <dbReference type="ARBA" id="ARBA00022840"/>
    </source>
</evidence>
<name>A0ABT1U850_9GAMM</name>
<reference evidence="3 4" key="1">
    <citation type="submission" date="2022-07" db="EMBL/GenBank/DDBJ databases">
        <title>Methylomonas rivi sp. nov., Methylomonas rosea sp. nov., Methylomonas aureus sp. nov. and Methylomonas subterranea sp. nov., four novel methanotrophs isolated from a freshwater creek and the deep terrestrial subsurface.</title>
        <authorList>
            <person name="Abin C."/>
            <person name="Sankaranarayanan K."/>
            <person name="Garner C."/>
            <person name="Sindelar R."/>
            <person name="Kotary K."/>
            <person name="Garner R."/>
            <person name="Barclay S."/>
            <person name="Lawson P."/>
            <person name="Krumholz L."/>
        </authorList>
    </citation>
    <scope>NUCLEOTIDE SEQUENCE [LARGE SCALE GENOMIC DNA]</scope>
    <source>
        <strain evidence="3 4">WSC-6</strain>
    </source>
</reference>
<keyword evidence="2" id="KW-0067">ATP-binding</keyword>
<dbReference type="GO" id="GO:0016301">
    <property type="term" value="F:kinase activity"/>
    <property type="evidence" value="ECO:0007669"/>
    <property type="project" value="UniProtKB-KW"/>
</dbReference>
<gene>
    <name evidence="3" type="ORF">NP596_12435</name>
</gene>
<keyword evidence="1" id="KW-0547">Nucleotide-binding</keyword>
<dbReference type="InterPro" id="IPR050445">
    <property type="entry name" value="Bact_polysacc_biosynth/exp"/>
</dbReference>
<dbReference type="PANTHER" id="PTHR32309:SF31">
    <property type="entry name" value="CAPSULAR EXOPOLYSACCHARIDE FAMILY"/>
    <property type="match status" value="1"/>
</dbReference>
<keyword evidence="4" id="KW-1185">Reference proteome</keyword>
<proteinExistence type="predicted"/>
<dbReference type="RefSeq" id="WP_256615684.1">
    <property type="nucleotide sequence ID" value="NZ_JANIBK010000064.1"/>
</dbReference>
<keyword evidence="3" id="KW-0418">Kinase</keyword>
<comment type="caution">
    <text evidence="3">The sequence shown here is derived from an EMBL/GenBank/DDBJ whole genome shotgun (WGS) entry which is preliminary data.</text>
</comment>
<dbReference type="Gene3D" id="3.40.50.300">
    <property type="entry name" value="P-loop containing nucleotide triphosphate hydrolases"/>
    <property type="match status" value="1"/>
</dbReference>
<protein>
    <submittedName>
        <fullName evidence="3">CpsD/CapB family tyrosine-protein kinase</fullName>
    </submittedName>
</protein>
<evidence type="ECO:0000313" key="3">
    <source>
        <dbReference type="EMBL" id="MCQ8129261.1"/>
    </source>
</evidence>
<evidence type="ECO:0000313" key="4">
    <source>
        <dbReference type="Proteomes" id="UP001524586"/>
    </source>
</evidence>
<accession>A0ABT1U850</accession>
<dbReference type="InterPro" id="IPR027417">
    <property type="entry name" value="P-loop_NTPase"/>
</dbReference>
<dbReference type="SUPFAM" id="SSF52540">
    <property type="entry name" value="P-loop containing nucleoside triphosphate hydrolases"/>
    <property type="match status" value="1"/>
</dbReference>
<keyword evidence="3" id="KW-0808">Transferase</keyword>
<dbReference type="Proteomes" id="UP001524586">
    <property type="component" value="Unassembled WGS sequence"/>
</dbReference>